<keyword evidence="11 17" id="KW-1133">Transmembrane helix</keyword>
<dbReference type="InterPro" id="IPR003594">
    <property type="entry name" value="HATPase_dom"/>
</dbReference>
<dbReference type="Pfam" id="PF00512">
    <property type="entry name" value="HisKA"/>
    <property type="match status" value="1"/>
</dbReference>
<comment type="subunit">
    <text evidence="14">At low DSF concentrations, interacts with RpfF.</text>
</comment>
<dbReference type="CDD" id="cd16922">
    <property type="entry name" value="HATPase_EvgS-ArcB-TorS-like"/>
    <property type="match status" value="1"/>
</dbReference>
<keyword evidence="13 17" id="KW-0472">Membrane</keyword>
<dbReference type="RefSeq" id="WP_180141587.1">
    <property type="nucleotide sequence ID" value="NZ_CAADHO010000005.1"/>
</dbReference>
<keyword evidence="5 16" id="KW-0597">Phosphoprotein</keyword>
<dbReference type="InterPro" id="IPR035965">
    <property type="entry name" value="PAS-like_dom_sf"/>
</dbReference>
<evidence type="ECO:0000256" key="9">
    <source>
        <dbReference type="ARBA" id="ARBA00022777"/>
    </source>
</evidence>
<keyword evidence="4" id="KW-1003">Cell membrane</keyword>
<feature type="domain" description="Histidine kinase" evidence="18">
    <location>
        <begin position="360"/>
        <end position="581"/>
    </location>
</feature>
<dbReference type="PROSITE" id="PS50109">
    <property type="entry name" value="HIS_KIN"/>
    <property type="match status" value="1"/>
</dbReference>
<dbReference type="SUPFAM" id="SSF55874">
    <property type="entry name" value="ATPase domain of HSP90 chaperone/DNA topoisomerase II/histidine kinase"/>
    <property type="match status" value="1"/>
</dbReference>
<evidence type="ECO:0000256" key="12">
    <source>
        <dbReference type="ARBA" id="ARBA00023012"/>
    </source>
</evidence>
<evidence type="ECO:0000313" key="23">
    <source>
        <dbReference type="Proteomes" id="UP000507962"/>
    </source>
</evidence>
<keyword evidence="6" id="KW-0808">Transferase</keyword>
<feature type="domain" description="PAC" evidence="21">
    <location>
        <begin position="269"/>
        <end position="317"/>
    </location>
</feature>
<dbReference type="InterPro" id="IPR003661">
    <property type="entry name" value="HisK_dim/P_dom"/>
</dbReference>
<evidence type="ECO:0000256" key="14">
    <source>
        <dbReference type="ARBA" id="ARBA00064003"/>
    </source>
</evidence>
<keyword evidence="23" id="KW-1185">Reference proteome</keyword>
<evidence type="ECO:0000256" key="15">
    <source>
        <dbReference type="ARBA" id="ARBA00068150"/>
    </source>
</evidence>
<dbReference type="EMBL" id="CAADHO010000005">
    <property type="protein sequence ID" value="VFQ45248.1"/>
    <property type="molecule type" value="Genomic_DNA"/>
</dbReference>
<name>A0A4V6ILI7_9BACT</name>
<dbReference type="SMART" id="SM00387">
    <property type="entry name" value="HATPase_c"/>
    <property type="match status" value="1"/>
</dbReference>
<sequence>MHRKHNDLDPTVTQWGRKRPVPVLQYVIRASLLFFWAVYGVVVSPPALISPVFALMVALGYVAVQGFLFVLLRRRRADWSLIRATMVADLGLAWVVWLYDPTLPPPLMLYAVIVIVGNAIQYGIRAFKLLAASTLVMAPLTMGLRFALGRFHPTEPFLLLFCMAIVWYVYKFIFRIEIFRRETIRRTEALAQSEHKYRSIFENTGGGAIIVEDNLVISQANARFEKITGFKRHEIEGKVRWIEFVEAGDLERMRSEHKQRVRNGQEPPREYEFRLVRKDGEVIDVFSEVNYDPLAGRSVASVIDISLRKQAERALKDAHDQLERRVGERTAELMEANRQLKIAKEAADASGHAKSQFLANMSHEIRTPMNAIIGMCDLVLGTDLSSKQKEYINIVRSSSRSLLELINDILDFSKIDAGKLDLETIPMSLRDVVEEVADMFLEKTMDKDLELIIDIADDVPRKVISDPLRLRQVLANLTANAFKFTNRGEICLAVRTQYLDAKATKLQFSVRDTGIGIDADKTGTLFDAFAQADGSTTRKYGGTGLGLAICRKIVNMLGGDIWVESEPGKGSTFCFTMEARLLPDAARSPEMALPPNLQGNKVLVVDDNPSTLMILKRYMATFGCRTEIAASAESALTLYRRSRDKDPFALIIMDIHLPAMDGIEAVSRIKEESADNAPSVICISAYGRDREADRAREAGADGFLMKPIKQSILFDTIMELFGFKAVRQAHVGRGLLTDNEFSELSVLLVEDNAINQMVAMEILKSAGISVTTAENGLEALNLLRTNSNFDAVLMDVQMPEMDGLEASRQIRKKLHKEDLPIIAMTAHAMYGDRERCLAAGMNDYVPKPIDRNELFAAIRRNINRLGGTFPLADGRHDTVSESVGTQYMLSGINVSRGLEQTEGQWGRYGDMLARFLETHGETGALLKEYLEAQAFDEMAAGLQGLMEDAGRVSAIHVATWAESMKEAAADRDTERCGELLFFLEESLREAAESSHDLLTGLESGEEPWDPMQQATGPEKMFTLLRKLGKSLEELDPVTSGRLFDEIRDRFSLHGVGPESEHLARNLEQEVREYSFEKAGGTLKQLGNQLKRDMAAGTNDG</sequence>
<dbReference type="InterPro" id="IPR000014">
    <property type="entry name" value="PAS"/>
</dbReference>
<dbReference type="Pfam" id="PF00072">
    <property type="entry name" value="Response_reg"/>
    <property type="match status" value="2"/>
</dbReference>
<reference evidence="22 23" key="1">
    <citation type="submission" date="2019-03" db="EMBL/GenBank/DDBJ databases">
        <authorList>
            <person name="Nijsse B."/>
        </authorList>
    </citation>
    <scope>NUCLEOTIDE SEQUENCE [LARGE SCALE GENOMIC DNA]</scope>
    <source>
        <strain evidence="22">Desulfoluna butyratoxydans MSL71</strain>
    </source>
</reference>
<dbReference type="SUPFAM" id="SSF47226">
    <property type="entry name" value="Histidine-containing phosphotransfer domain, HPT domain"/>
    <property type="match status" value="1"/>
</dbReference>
<evidence type="ECO:0000256" key="3">
    <source>
        <dbReference type="ARBA" id="ARBA00012438"/>
    </source>
</evidence>
<dbReference type="InterPro" id="IPR036097">
    <property type="entry name" value="HisK_dim/P_sf"/>
</dbReference>
<evidence type="ECO:0000256" key="8">
    <source>
        <dbReference type="ARBA" id="ARBA00022741"/>
    </source>
</evidence>
<evidence type="ECO:0000256" key="10">
    <source>
        <dbReference type="ARBA" id="ARBA00022840"/>
    </source>
</evidence>
<protein>
    <recommendedName>
        <fullName evidence="15">Sensory/regulatory protein RpfC</fullName>
        <ecNumber evidence="3">2.7.13.3</ecNumber>
    </recommendedName>
</protein>
<keyword evidence="8" id="KW-0547">Nucleotide-binding</keyword>
<evidence type="ECO:0000256" key="16">
    <source>
        <dbReference type="PROSITE-ProRule" id="PRU00169"/>
    </source>
</evidence>
<gene>
    <name evidence="22" type="ORF">MSL71_29050</name>
</gene>
<keyword evidence="12" id="KW-0902">Two-component regulatory system</keyword>
<proteinExistence type="predicted"/>
<dbReference type="GO" id="GO:0005886">
    <property type="term" value="C:plasma membrane"/>
    <property type="evidence" value="ECO:0007669"/>
    <property type="project" value="UniProtKB-SubCell"/>
</dbReference>
<evidence type="ECO:0000259" key="21">
    <source>
        <dbReference type="PROSITE" id="PS50113"/>
    </source>
</evidence>
<dbReference type="InterPro" id="IPR000700">
    <property type="entry name" value="PAS-assoc_C"/>
</dbReference>
<feature type="domain" description="Response regulatory" evidence="19">
    <location>
        <begin position="745"/>
        <end position="862"/>
    </location>
</feature>
<feature type="domain" description="PAS" evidence="20">
    <location>
        <begin position="193"/>
        <end position="264"/>
    </location>
</feature>
<dbReference type="Gene3D" id="3.40.50.2300">
    <property type="match status" value="2"/>
</dbReference>
<dbReference type="EC" id="2.7.13.3" evidence="3"/>
<evidence type="ECO:0000256" key="1">
    <source>
        <dbReference type="ARBA" id="ARBA00000085"/>
    </source>
</evidence>
<keyword evidence="9" id="KW-0418">Kinase</keyword>
<dbReference type="Pfam" id="PF08447">
    <property type="entry name" value="PAS_3"/>
    <property type="match status" value="1"/>
</dbReference>
<dbReference type="PANTHER" id="PTHR45339">
    <property type="entry name" value="HYBRID SIGNAL TRANSDUCTION HISTIDINE KINASE J"/>
    <property type="match status" value="1"/>
</dbReference>
<keyword evidence="7 17" id="KW-0812">Transmembrane</keyword>
<feature type="modified residue" description="4-aspartylphosphate" evidence="16">
    <location>
        <position position="795"/>
    </location>
</feature>
<dbReference type="SUPFAM" id="SSF52172">
    <property type="entry name" value="CheY-like"/>
    <property type="match status" value="2"/>
</dbReference>
<dbReference type="FunFam" id="3.30.565.10:FF:000010">
    <property type="entry name" value="Sensor histidine kinase RcsC"/>
    <property type="match status" value="1"/>
</dbReference>
<feature type="transmembrane region" description="Helical" evidence="17">
    <location>
        <begin position="48"/>
        <end position="72"/>
    </location>
</feature>
<dbReference type="CDD" id="cd00082">
    <property type="entry name" value="HisKA"/>
    <property type="match status" value="1"/>
</dbReference>
<dbReference type="SUPFAM" id="SSF55785">
    <property type="entry name" value="PYP-like sensor domain (PAS domain)"/>
    <property type="match status" value="1"/>
</dbReference>
<feature type="domain" description="Response regulatory" evidence="19">
    <location>
        <begin position="601"/>
        <end position="721"/>
    </location>
</feature>
<organism evidence="22 23">
    <name type="scientific">Desulfoluna butyratoxydans</name>
    <dbReference type="NCBI Taxonomy" id="231438"/>
    <lineage>
        <taxon>Bacteria</taxon>
        <taxon>Pseudomonadati</taxon>
        <taxon>Thermodesulfobacteriota</taxon>
        <taxon>Desulfobacteria</taxon>
        <taxon>Desulfobacterales</taxon>
        <taxon>Desulfolunaceae</taxon>
        <taxon>Desulfoluna</taxon>
    </lineage>
</organism>
<dbReference type="PROSITE" id="PS50110">
    <property type="entry name" value="RESPONSE_REGULATORY"/>
    <property type="match status" value="2"/>
</dbReference>
<evidence type="ECO:0000256" key="7">
    <source>
        <dbReference type="ARBA" id="ARBA00022692"/>
    </source>
</evidence>
<dbReference type="PANTHER" id="PTHR45339:SF1">
    <property type="entry name" value="HYBRID SIGNAL TRANSDUCTION HISTIDINE KINASE J"/>
    <property type="match status" value="1"/>
</dbReference>
<comment type="subcellular location">
    <subcellularLocation>
        <location evidence="2">Cell membrane</location>
        <topology evidence="2">Multi-pass membrane protein</topology>
    </subcellularLocation>
</comment>
<evidence type="ECO:0000256" key="13">
    <source>
        <dbReference type="ARBA" id="ARBA00023136"/>
    </source>
</evidence>
<dbReference type="SUPFAM" id="SSF47384">
    <property type="entry name" value="Homodimeric domain of signal transducing histidine kinase"/>
    <property type="match status" value="1"/>
</dbReference>
<dbReference type="InterPro" id="IPR036641">
    <property type="entry name" value="HPT_dom_sf"/>
</dbReference>
<comment type="catalytic activity">
    <reaction evidence="1">
        <text>ATP + protein L-histidine = ADP + protein N-phospho-L-histidine.</text>
        <dbReference type="EC" id="2.7.13.3"/>
    </reaction>
</comment>
<dbReference type="PROSITE" id="PS50112">
    <property type="entry name" value="PAS"/>
    <property type="match status" value="1"/>
</dbReference>
<evidence type="ECO:0000259" key="20">
    <source>
        <dbReference type="PROSITE" id="PS50112"/>
    </source>
</evidence>
<dbReference type="FunFam" id="1.10.287.130:FF:000002">
    <property type="entry name" value="Two-component osmosensing histidine kinase"/>
    <property type="match status" value="1"/>
</dbReference>
<evidence type="ECO:0000259" key="18">
    <source>
        <dbReference type="PROSITE" id="PS50109"/>
    </source>
</evidence>
<dbReference type="PRINTS" id="PR00344">
    <property type="entry name" value="BCTRLSENSOR"/>
</dbReference>
<dbReference type="Gene3D" id="1.10.287.130">
    <property type="match status" value="1"/>
</dbReference>
<dbReference type="SMART" id="SM00388">
    <property type="entry name" value="HisKA"/>
    <property type="match status" value="1"/>
</dbReference>
<feature type="transmembrane region" description="Helical" evidence="17">
    <location>
        <begin position="21"/>
        <end position="42"/>
    </location>
</feature>
<accession>A0A4V6ILI7</accession>
<dbReference type="AlphaFoldDB" id="A0A4V6ILI7"/>
<dbReference type="Gene3D" id="3.30.450.20">
    <property type="entry name" value="PAS domain"/>
    <property type="match status" value="1"/>
</dbReference>
<evidence type="ECO:0000259" key="19">
    <source>
        <dbReference type="PROSITE" id="PS50110"/>
    </source>
</evidence>
<dbReference type="CDD" id="cd17546">
    <property type="entry name" value="REC_hyHK_CKI1_RcsC-like"/>
    <property type="match status" value="2"/>
</dbReference>
<keyword evidence="10" id="KW-0067">ATP-binding</keyword>
<dbReference type="InterPro" id="IPR011006">
    <property type="entry name" value="CheY-like_superfamily"/>
</dbReference>
<dbReference type="PROSITE" id="PS50113">
    <property type="entry name" value="PAC"/>
    <property type="match status" value="1"/>
</dbReference>
<dbReference type="InterPro" id="IPR004358">
    <property type="entry name" value="Sig_transdc_His_kin-like_C"/>
</dbReference>
<dbReference type="Gene3D" id="3.30.565.10">
    <property type="entry name" value="Histidine kinase-like ATPase, C-terminal domain"/>
    <property type="match status" value="1"/>
</dbReference>
<dbReference type="InterPro" id="IPR013655">
    <property type="entry name" value="PAS_fold_3"/>
</dbReference>
<dbReference type="SMART" id="SM00448">
    <property type="entry name" value="REC"/>
    <property type="match status" value="2"/>
</dbReference>
<dbReference type="CDD" id="cd00130">
    <property type="entry name" value="PAS"/>
    <property type="match status" value="1"/>
</dbReference>
<dbReference type="NCBIfam" id="TIGR00229">
    <property type="entry name" value="sensory_box"/>
    <property type="match status" value="1"/>
</dbReference>
<evidence type="ECO:0000256" key="6">
    <source>
        <dbReference type="ARBA" id="ARBA00022679"/>
    </source>
</evidence>
<dbReference type="Proteomes" id="UP000507962">
    <property type="component" value="Unassembled WGS sequence"/>
</dbReference>
<dbReference type="InterPro" id="IPR005467">
    <property type="entry name" value="His_kinase_dom"/>
</dbReference>
<feature type="modified residue" description="4-aspartylphosphate" evidence="16">
    <location>
        <position position="654"/>
    </location>
</feature>
<dbReference type="SMART" id="SM00091">
    <property type="entry name" value="PAS"/>
    <property type="match status" value="1"/>
</dbReference>
<dbReference type="GO" id="GO:0005524">
    <property type="term" value="F:ATP binding"/>
    <property type="evidence" value="ECO:0007669"/>
    <property type="project" value="UniProtKB-KW"/>
</dbReference>
<evidence type="ECO:0000256" key="5">
    <source>
        <dbReference type="ARBA" id="ARBA00022553"/>
    </source>
</evidence>
<feature type="transmembrane region" description="Helical" evidence="17">
    <location>
        <begin position="105"/>
        <end position="122"/>
    </location>
</feature>
<evidence type="ECO:0000256" key="17">
    <source>
        <dbReference type="SAM" id="Phobius"/>
    </source>
</evidence>
<evidence type="ECO:0000256" key="2">
    <source>
        <dbReference type="ARBA" id="ARBA00004651"/>
    </source>
</evidence>
<evidence type="ECO:0000256" key="11">
    <source>
        <dbReference type="ARBA" id="ARBA00022989"/>
    </source>
</evidence>
<feature type="transmembrane region" description="Helical" evidence="17">
    <location>
        <begin position="157"/>
        <end position="176"/>
    </location>
</feature>
<dbReference type="InterPro" id="IPR001789">
    <property type="entry name" value="Sig_transdc_resp-reg_receiver"/>
</dbReference>
<dbReference type="InterPro" id="IPR036890">
    <property type="entry name" value="HATPase_C_sf"/>
</dbReference>
<evidence type="ECO:0000313" key="22">
    <source>
        <dbReference type="EMBL" id="VFQ45248.1"/>
    </source>
</evidence>
<dbReference type="GO" id="GO:0000155">
    <property type="term" value="F:phosphorelay sensor kinase activity"/>
    <property type="evidence" value="ECO:0007669"/>
    <property type="project" value="InterPro"/>
</dbReference>
<dbReference type="Pfam" id="PF02518">
    <property type="entry name" value="HATPase_c"/>
    <property type="match status" value="1"/>
</dbReference>
<feature type="transmembrane region" description="Helical" evidence="17">
    <location>
        <begin position="81"/>
        <end position="99"/>
    </location>
</feature>
<evidence type="ECO:0000256" key="4">
    <source>
        <dbReference type="ARBA" id="ARBA00022475"/>
    </source>
</evidence>